<dbReference type="EMBL" id="JBHSVR010000001">
    <property type="protein sequence ID" value="MFC6633996.1"/>
    <property type="molecule type" value="Genomic_DNA"/>
</dbReference>
<dbReference type="Pfam" id="PF16655">
    <property type="entry name" value="PhoD_N"/>
    <property type="match status" value="1"/>
</dbReference>
<evidence type="ECO:0000256" key="1">
    <source>
        <dbReference type="SAM" id="SignalP"/>
    </source>
</evidence>
<dbReference type="InterPro" id="IPR018946">
    <property type="entry name" value="PhoD-like_MPP"/>
</dbReference>
<dbReference type="SUPFAM" id="SSF56300">
    <property type="entry name" value="Metallo-dependent phosphatases"/>
    <property type="match status" value="1"/>
</dbReference>
<dbReference type="InterPro" id="IPR032093">
    <property type="entry name" value="PhoD_N"/>
</dbReference>
<dbReference type="PANTHER" id="PTHR43606:SF2">
    <property type="entry name" value="ALKALINE PHOSPHATASE FAMILY PROTEIN (AFU_ORTHOLOGUE AFUA_5G03860)"/>
    <property type="match status" value="1"/>
</dbReference>
<dbReference type="InterPro" id="IPR052900">
    <property type="entry name" value="Phospholipid_Metab_Enz"/>
</dbReference>
<dbReference type="RefSeq" id="WP_193190286.1">
    <property type="nucleotide sequence ID" value="NZ_JACZFR010000012.1"/>
</dbReference>
<dbReference type="InterPro" id="IPR038607">
    <property type="entry name" value="PhoD-like_sf"/>
</dbReference>
<keyword evidence="1" id="KW-0732">Signal</keyword>
<protein>
    <submittedName>
        <fullName evidence="4">Alkaline phosphatase D family protein</fullName>
    </submittedName>
</protein>
<evidence type="ECO:0000259" key="3">
    <source>
        <dbReference type="Pfam" id="PF16655"/>
    </source>
</evidence>
<sequence>MNRFTRRNFIKAALATFGGVLVSTPLQAMTRPELPSEVTFEHGVASGDPLQDAVILWTRATPAEGDKPAAPVKVTWELARDRQFADVLRRGSAETDLARDYTIKIDVQGLEPGTSYFYRFVGASEQSPVGRTKTLPAGGVEQVKLAVFSCSNYPAGYFNAYQLAAQSDDWDAVLHLGDYIYEYAADGYATERSAEIGRALPADNGGEILTLTDYRKRYALYRTDAGLQALHAAAPFIAVWDDHEITNDTWKEGAENHNEGEGDFFARRAAAVQAYYKWLPIRPPMGERHPQIYRSFSFGDLLDLHMLDTRVIGRDQQIDFAGYIGEDGSFDGRAFAAAMANPERSLLGKSQLGWLDETLEKSSGHWQLLGQQVLMGKMHLPAEIMMNFASGAKKKNPTPELVALKAASMKGEPLSDAQRARLEQRLPYNLDAWDGYAVEREALYRRIGELQKNLVVVAGDTHNAWFNHLKDTEGKLVGLEFATPSVTSPGMESYLKLDEEAATELARGMSLLVDDLQYCNLHQRGYMALTFRRDQVQAEWKYIDNILSTEYAEAGSHRVVHSLA</sequence>
<dbReference type="Gene3D" id="3.60.21.70">
    <property type="entry name" value="PhoD-like phosphatase"/>
    <property type="match status" value="1"/>
</dbReference>
<evidence type="ECO:0000259" key="2">
    <source>
        <dbReference type="Pfam" id="PF09423"/>
    </source>
</evidence>
<dbReference type="Pfam" id="PF09423">
    <property type="entry name" value="PhoD"/>
    <property type="match status" value="1"/>
</dbReference>
<reference evidence="5" key="1">
    <citation type="journal article" date="2019" name="Int. J. Syst. Evol. Microbiol.">
        <title>The Global Catalogue of Microorganisms (GCM) 10K type strain sequencing project: providing services to taxonomists for standard genome sequencing and annotation.</title>
        <authorList>
            <consortium name="The Broad Institute Genomics Platform"/>
            <consortium name="The Broad Institute Genome Sequencing Center for Infectious Disease"/>
            <person name="Wu L."/>
            <person name="Ma J."/>
        </authorList>
    </citation>
    <scope>NUCLEOTIDE SEQUENCE [LARGE SCALE GENOMIC DNA]</scope>
    <source>
        <strain evidence="5">CGMCC 1.13718</strain>
    </source>
</reference>
<evidence type="ECO:0000313" key="5">
    <source>
        <dbReference type="Proteomes" id="UP001596425"/>
    </source>
</evidence>
<dbReference type="Proteomes" id="UP001596425">
    <property type="component" value="Unassembled WGS sequence"/>
</dbReference>
<dbReference type="InterPro" id="IPR029052">
    <property type="entry name" value="Metallo-depent_PP-like"/>
</dbReference>
<feature type="chain" id="PRO_5047068717" evidence="1">
    <location>
        <begin position="29"/>
        <end position="564"/>
    </location>
</feature>
<feature type="domain" description="PhoD-like phosphatase metallophosphatase" evidence="2">
    <location>
        <begin position="145"/>
        <end position="540"/>
    </location>
</feature>
<proteinExistence type="predicted"/>
<dbReference type="Gene3D" id="2.60.40.380">
    <property type="entry name" value="Purple acid phosphatase-like, N-terminal"/>
    <property type="match status" value="1"/>
</dbReference>
<name>A0ABW1YMU8_9GAMM</name>
<evidence type="ECO:0000313" key="4">
    <source>
        <dbReference type="EMBL" id="MFC6633996.1"/>
    </source>
</evidence>
<keyword evidence="5" id="KW-1185">Reference proteome</keyword>
<accession>A0ABW1YMU8</accession>
<dbReference type="CDD" id="cd07389">
    <property type="entry name" value="MPP_PhoD"/>
    <property type="match status" value="1"/>
</dbReference>
<dbReference type="InterPro" id="IPR006311">
    <property type="entry name" value="TAT_signal"/>
</dbReference>
<dbReference type="PANTHER" id="PTHR43606">
    <property type="entry name" value="PHOSPHATASE, PUTATIVE (AFU_ORTHOLOGUE AFUA_6G08710)-RELATED"/>
    <property type="match status" value="1"/>
</dbReference>
<organism evidence="4 5">
    <name type="scientific">Microbulbifer taiwanensis</name>
    <dbReference type="NCBI Taxonomy" id="986746"/>
    <lineage>
        <taxon>Bacteria</taxon>
        <taxon>Pseudomonadati</taxon>
        <taxon>Pseudomonadota</taxon>
        <taxon>Gammaproteobacteria</taxon>
        <taxon>Cellvibrionales</taxon>
        <taxon>Microbulbiferaceae</taxon>
        <taxon>Microbulbifer</taxon>
    </lineage>
</organism>
<gene>
    <name evidence="4" type="ORF">ACFQBM_11910</name>
</gene>
<comment type="caution">
    <text evidence="4">The sequence shown here is derived from an EMBL/GenBank/DDBJ whole genome shotgun (WGS) entry which is preliminary data.</text>
</comment>
<feature type="domain" description="Phospholipase D N-terminal" evidence="3">
    <location>
        <begin position="42"/>
        <end position="134"/>
    </location>
</feature>
<feature type="signal peptide" evidence="1">
    <location>
        <begin position="1"/>
        <end position="28"/>
    </location>
</feature>
<dbReference type="PROSITE" id="PS51318">
    <property type="entry name" value="TAT"/>
    <property type="match status" value="1"/>
</dbReference>